<reference evidence="1 2" key="1">
    <citation type="submission" date="2024-01" db="EMBL/GenBank/DDBJ databases">
        <title>Genome assemblies of Stephania.</title>
        <authorList>
            <person name="Yang L."/>
        </authorList>
    </citation>
    <scope>NUCLEOTIDE SEQUENCE [LARGE SCALE GENOMIC DNA]</scope>
    <source>
        <strain evidence="1">JXDWG</strain>
        <tissue evidence="1">Leaf</tissue>
    </source>
</reference>
<evidence type="ECO:0000313" key="1">
    <source>
        <dbReference type="EMBL" id="KAK9119117.1"/>
    </source>
</evidence>
<proteinExistence type="predicted"/>
<gene>
    <name evidence="1" type="ORF">Scep_017210</name>
</gene>
<dbReference type="Proteomes" id="UP001419268">
    <property type="component" value="Unassembled WGS sequence"/>
</dbReference>
<sequence>MEQRQMLILKNLCSMSGDYDNQGCGSRSSGNHGLEEFLMKSKSTRVKRYREDGVAY</sequence>
<keyword evidence="2" id="KW-1185">Reference proteome</keyword>
<accession>A0AAP0IQZ8</accession>
<dbReference type="AlphaFoldDB" id="A0AAP0IQZ8"/>
<comment type="caution">
    <text evidence="1">The sequence shown here is derived from an EMBL/GenBank/DDBJ whole genome shotgun (WGS) entry which is preliminary data.</text>
</comment>
<dbReference type="EMBL" id="JBBNAG010000007">
    <property type="protein sequence ID" value="KAK9119117.1"/>
    <property type="molecule type" value="Genomic_DNA"/>
</dbReference>
<evidence type="ECO:0000313" key="2">
    <source>
        <dbReference type="Proteomes" id="UP001419268"/>
    </source>
</evidence>
<protein>
    <submittedName>
        <fullName evidence="1">Uncharacterized protein</fullName>
    </submittedName>
</protein>
<name>A0AAP0IQZ8_9MAGN</name>
<organism evidence="1 2">
    <name type="scientific">Stephania cephalantha</name>
    <dbReference type="NCBI Taxonomy" id="152367"/>
    <lineage>
        <taxon>Eukaryota</taxon>
        <taxon>Viridiplantae</taxon>
        <taxon>Streptophyta</taxon>
        <taxon>Embryophyta</taxon>
        <taxon>Tracheophyta</taxon>
        <taxon>Spermatophyta</taxon>
        <taxon>Magnoliopsida</taxon>
        <taxon>Ranunculales</taxon>
        <taxon>Menispermaceae</taxon>
        <taxon>Menispermoideae</taxon>
        <taxon>Cissampelideae</taxon>
        <taxon>Stephania</taxon>
    </lineage>
</organism>